<dbReference type="InterPro" id="IPR046817">
    <property type="entry name" value="MmeI_N"/>
</dbReference>
<evidence type="ECO:0000259" key="1">
    <source>
        <dbReference type="Pfam" id="PF20464"/>
    </source>
</evidence>
<gene>
    <name evidence="2" type="ORF">JZY06_03375</name>
</gene>
<feature type="domain" description="MmeI-like N-terminal" evidence="1">
    <location>
        <begin position="26"/>
        <end position="107"/>
    </location>
</feature>
<evidence type="ECO:0000313" key="3">
    <source>
        <dbReference type="Proteomes" id="UP000664332"/>
    </source>
</evidence>
<name>A0A939IXH4_9CORY</name>
<organism evidence="2 3">
    <name type="scientific">Corynebacterium mendelii</name>
    <dbReference type="NCBI Taxonomy" id="2765362"/>
    <lineage>
        <taxon>Bacteria</taxon>
        <taxon>Bacillati</taxon>
        <taxon>Actinomycetota</taxon>
        <taxon>Actinomycetes</taxon>
        <taxon>Mycobacteriales</taxon>
        <taxon>Corynebacteriaceae</taxon>
        <taxon>Corynebacterium</taxon>
    </lineage>
</organism>
<dbReference type="RefSeq" id="WP_330617066.1">
    <property type="nucleotide sequence ID" value="NZ_JAFLEQ010000008.1"/>
</dbReference>
<dbReference type="Proteomes" id="UP000664332">
    <property type="component" value="Unassembled WGS sequence"/>
</dbReference>
<dbReference type="Pfam" id="PF20464">
    <property type="entry name" value="MmeI_N"/>
    <property type="match status" value="1"/>
</dbReference>
<feature type="non-terminal residue" evidence="2">
    <location>
        <position position="125"/>
    </location>
</feature>
<protein>
    <submittedName>
        <fullName evidence="2">GcrY protein</fullName>
    </submittedName>
</protein>
<accession>A0A939IXH4</accession>
<dbReference type="EMBL" id="JAFLEQ010000008">
    <property type="protein sequence ID" value="MBN9643672.1"/>
    <property type="molecule type" value="Genomic_DNA"/>
</dbReference>
<dbReference type="AlphaFoldDB" id="A0A939IXH4"/>
<sequence>MSTTTLTTDRTTARKKLQEFSALWSEKVDRWKQEDTKHTESTYAQTYWSGLLRCFGVIPERIDLFEQDATRATTGNTGSIDLFWSGRVIGEAKSLGKDLDKAEEQALDYLGGGSIGQHEFPRWVL</sequence>
<reference evidence="2" key="1">
    <citation type="submission" date="2021-03" db="EMBL/GenBank/DDBJ databases">
        <authorList>
            <person name="Sun Q."/>
        </authorList>
    </citation>
    <scope>NUCLEOTIDE SEQUENCE</scope>
    <source>
        <strain evidence="2">CCM 8862</strain>
    </source>
</reference>
<proteinExistence type="predicted"/>
<comment type="caution">
    <text evidence="2">The sequence shown here is derived from an EMBL/GenBank/DDBJ whole genome shotgun (WGS) entry which is preliminary data.</text>
</comment>
<evidence type="ECO:0000313" key="2">
    <source>
        <dbReference type="EMBL" id="MBN9643672.1"/>
    </source>
</evidence>
<keyword evidence="3" id="KW-1185">Reference proteome</keyword>